<feature type="transmembrane region" description="Helical" evidence="1">
    <location>
        <begin position="42"/>
        <end position="60"/>
    </location>
</feature>
<evidence type="ECO:0000313" key="2">
    <source>
        <dbReference type="EMBL" id="KAL0070345.1"/>
    </source>
</evidence>
<evidence type="ECO:0000256" key="1">
    <source>
        <dbReference type="SAM" id="Phobius"/>
    </source>
</evidence>
<organism evidence="2 3">
    <name type="scientific">Marasmius tenuissimus</name>
    <dbReference type="NCBI Taxonomy" id="585030"/>
    <lineage>
        <taxon>Eukaryota</taxon>
        <taxon>Fungi</taxon>
        <taxon>Dikarya</taxon>
        <taxon>Basidiomycota</taxon>
        <taxon>Agaricomycotina</taxon>
        <taxon>Agaricomycetes</taxon>
        <taxon>Agaricomycetidae</taxon>
        <taxon>Agaricales</taxon>
        <taxon>Marasmiineae</taxon>
        <taxon>Marasmiaceae</taxon>
        <taxon>Marasmius</taxon>
    </lineage>
</organism>
<name>A0ABR3A9Z6_9AGAR</name>
<feature type="transmembrane region" description="Helical" evidence="1">
    <location>
        <begin position="12"/>
        <end position="36"/>
    </location>
</feature>
<dbReference type="EMBL" id="JBBXMP010000007">
    <property type="protein sequence ID" value="KAL0070345.1"/>
    <property type="molecule type" value="Genomic_DNA"/>
</dbReference>
<accession>A0ABR3A9Z6</accession>
<comment type="caution">
    <text evidence="2">The sequence shown here is derived from an EMBL/GenBank/DDBJ whole genome shotgun (WGS) entry which is preliminary data.</text>
</comment>
<keyword evidence="1" id="KW-0472">Membrane</keyword>
<keyword evidence="1" id="KW-1133">Transmembrane helix</keyword>
<dbReference type="Proteomes" id="UP001437256">
    <property type="component" value="Unassembled WGS sequence"/>
</dbReference>
<keyword evidence="1" id="KW-0812">Transmembrane</keyword>
<reference evidence="2 3" key="1">
    <citation type="submission" date="2024-05" db="EMBL/GenBank/DDBJ databases">
        <title>A draft genome resource for the thread blight pathogen Marasmius tenuissimus strain MS-2.</title>
        <authorList>
            <person name="Yulfo-Soto G.E."/>
            <person name="Baruah I.K."/>
            <person name="Amoako-Attah I."/>
            <person name="Bukari Y."/>
            <person name="Meinhardt L.W."/>
            <person name="Bailey B.A."/>
            <person name="Cohen S.P."/>
        </authorList>
    </citation>
    <scope>NUCLEOTIDE SEQUENCE [LARGE SCALE GENOMIC DNA]</scope>
    <source>
        <strain evidence="2 3">MS-2</strain>
    </source>
</reference>
<keyword evidence="3" id="KW-1185">Reference proteome</keyword>
<sequence length="103" mass="11056">MAGMSTIKRRLRIIVVSIVESCLLYVVGWIAYIAVLFTVGDVAGSVLIQVAGIAPTLLIVRANSFDDAEMPIETVVHLDSTPLTAPAQECIVTDVVKQRDSTV</sequence>
<evidence type="ECO:0000313" key="3">
    <source>
        <dbReference type="Proteomes" id="UP001437256"/>
    </source>
</evidence>
<gene>
    <name evidence="2" type="ORF">AAF712_002533</name>
</gene>
<proteinExistence type="predicted"/>
<protein>
    <submittedName>
        <fullName evidence="2">Uncharacterized protein</fullName>
    </submittedName>
</protein>